<evidence type="ECO:0000256" key="1">
    <source>
        <dbReference type="ARBA" id="ARBA00023015"/>
    </source>
</evidence>
<evidence type="ECO:0000313" key="6">
    <source>
        <dbReference type="EMBL" id="NYE19057.1"/>
    </source>
</evidence>
<dbReference type="InterPro" id="IPR013196">
    <property type="entry name" value="HTH_11"/>
</dbReference>
<dbReference type="InterPro" id="IPR028349">
    <property type="entry name" value="PafC-like"/>
</dbReference>
<dbReference type="InterPro" id="IPR026881">
    <property type="entry name" value="WYL_dom"/>
</dbReference>
<dbReference type="PROSITE" id="PS52050">
    <property type="entry name" value="WYL"/>
    <property type="match status" value="1"/>
</dbReference>
<dbReference type="PIRSF" id="PIRSF016838">
    <property type="entry name" value="PafC"/>
    <property type="match status" value="1"/>
</dbReference>
<name>A0A7Y9KH23_9MICO</name>
<feature type="domain" description="WYL" evidence="5">
    <location>
        <begin position="141"/>
        <end position="203"/>
    </location>
</feature>
<keyword evidence="3" id="KW-0804">Transcription</keyword>
<proteinExistence type="predicted"/>
<evidence type="ECO:0000259" key="4">
    <source>
        <dbReference type="Pfam" id="PF08279"/>
    </source>
</evidence>
<feature type="domain" description="Helix-turn-helix type 11" evidence="4">
    <location>
        <begin position="7"/>
        <end position="62"/>
    </location>
</feature>
<evidence type="ECO:0000256" key="2">
    <source>
        <dbReference type="ARBA" id="ARBA00023125"/>
    </source>
</evidence>
<organism evidence="6 7">
    <name type="scientific">Microbacterium immunditiarum</name>
    <dbReference type="NCBI Taxonomy" id="337480"/>
    <lineage>
        <taxon>Bacteria</taxon>
        <taxon>Bacillati</taxon>
        <taxon>Actinomycetota</taxon>
        <taxon>Actinomycetes</taxon>
        <taxon>Micrococcales</taxon>
        <taxon>Microbacteriaceae</taxon>
        <taxon>Microbacterium</taxon>
    </lineage>
</organism>
<evidence type="ECO:0000259" key="5">
    <source>
        <dbReference type="Pfam" id="PF13280"/>
    </source>
</evidence>
<evidence type="ECO:0000256" key="3">
    <source>
        <dbReference type="ARBA" id="ARBA00023163"/>
    </source>
</evidence>
<dbReference type="RefSeq" id="WP_179488144.1">
    <property type="nucleotide sequence ID" value="NZ_JACCBV010000001.1"/>
</dbReference>
<dbReference type="Gene3D" id="1.10.10.10">
    <property type="entry name" value="Winged helix-like DNA-binding domain superfamily/Winged helix DNA-binding domain"/>
    <property type="match status" value="1"/>
</dbReference>
<dbReference type="InterPro" id="IPR018356">
    <property type="entry name" value="Tscrpt_reg_HTH_DeoR_CS"/>
</dbReference>
<reference evidence="6 7" key="1">
    <citation type="submission" date="2020-07" db="EMBL/GenBank/DDBJ databases">
        <title>Sequencing the genomes of 1000 actinobacteria strains.</title>
        <authorList>
            <person name="Klenk H.-P."/>
        </authorList>
    </citation>
    <scope>NUCLEOTIDE SEQUENCE [LARGE SCALE GENOMIC DNA]</scope>
    <source>
        <strain evidence="6 7">DSM 24662</strain>
    </source>
</reference>
<keyword evidence="2 6" id="KW-0238">DNA-binding</keyword>
<dbReference type="PANTHER" id="PTHR34580">
    <property type="match status" value="1"/>
</dbReference>
<dbReference type="InterPro" id="IPR051534">
    <property type="entry name" value="CBASS_pafABC_assoc_protein"/>
</dbReference>
<accession>A0A7Y9KH23</accession>
<dbReference type="Proteomes" id="UP000576969">
    <property type="component" value="Unassembled WGS sequence"/>
</dbReference>
<dbReference type="Pfam" id="PF13280">
    <property type="entry name" value="WYL"/>
    <property type="match status" value="1"/>
</dbReference>
<protein>
    <submittedName>
        <fullName evidence="6">Putative DNA-binding transcriptional regulator YafY</fullName>
    </submittedName>
</protein>
<dbReference type="Pfam" id="PF08279">
    <property type="entry name" value="HTH_11"/>
    <property type="match status" value="1"/>
</dbReference>
<dbReference type="InterPro" id="IPR036390">
    <property type="entry name" value="WH_DNA-bd_sf"/>
</dbReference>
<dbReference type="GO" id="GO:0003700">
    <property type="term" value="F:DNA-binding transcription factor activity"/>
    <property type="evidence" value="ECO:0007669"/>
    <property type="project" value="InterPro"/>
</dbReference>
<sequence>MLETSARLLRLLSLLQIRRDWTGPILAERVGVTTRTVRNDIDRLRRLGYPVEAQPGFAGGYRLGESATMPPMLLDDEEAVAVAVALGGASASPVEGVAEASVSALTKIQRLLPSRLRERVESLRSASLPLPAQGNPVDLDTLVTIAAACRNTEQLRFDYEHDGGSVTRRRVEPYRLVGGGGRWYLFSWDVDRDDWRTFRVDRMALRMPVGPRFAPKPLPPDDAITAHVSRGIATAMWRFRARVIAHAPAEHIRARIPVELRIVELGRDRCEFTVGSDDPRMLALYLGMLDVEFEVVDSPELAGALREVAERFVRAAGRA</sequence>
<comment type="caution">
    <text evidence="6">The sequence shown here is derived from an EMBL/GenBank/DDBJ whole genome shotgun (WGS) entry which is preliminary data.</text>
</comment>
<dbReference type="PROSITE" id="PS00894">
    <property type="entry name" value="HTH_DEOR_1"/>
    <property type="match status" value="1"/>
</dbReference>
<keyword evidence="7" id="KW-1185">Reference proteome</keyword>
<dbReference type="InterPro" id="IPR036388">
    <property type="entry name" value="WH-like_DNA-bd_sf"/>
</dbReference>
<dbReference type="AlphaFoldDB" id="A0A7Y9KH23"/>
<dbReference type="EMBL" id="JACCBV010000001">
    <property type="protein sequence ID" value="NYE19057.1"/>
    <property type="molecule type" value="Genomic_DNA"/>
</dbReference>
<dbReference type="GO" id="GO:0003677">
    <property type="term" value="F:DNA binding"/>
    <property type="evidence" value="ECO:0007669"/>
    <property type="project" value="UniProtKB-KW"/>
</dbReference>
<dbReference type="PANTHER" id="PTHR34580:SF3">
    <property type="entry name" value="PROTEIN PAFB"/>
    <property type="match status" value="1"/>
</dbReference>
<gene>
    <name evidence="6" type="ORF">BJ991_001085</name>
</gene>
<dbReference type="SUPFAM" id="SSF46785">
    <property type="entry name" value="Winged helix' DNA-binding domain"/>
    <property type="match status" value="1"/>
</dbReference>
<keyword evidence="1" id="KW-0805">Transcription regulation</keyword>
<evidence type="ECO:0000313" key="7">
    <source>
        <dbReference type="Proteomes" id="UP000576969"/>
    </source>
</evidence>